<comment type="caution">
    <text evidence="2">The sequence shown here is derived from an EMBL/GenBank/DDBJ whole genome shotgun (WGS) entry which is preliminary data.</text>
</comment>
<keyword evidence="3" id="KW-1185">Reference proteome</keyword>
<sequence>MKSLQNQPASPTWIKKTADSPHANNNDKFPHPATAKILTSPSQNHDAIATKPSDSYHHELNQPTMSTSILREIEIEAYPYRVDHCIRQATSMTMNQMLITLPAYSKESALPQ</sequence>
<name>A0ABR2RTN2_9ROSI</name>
<organism evidence="2 3">
    <name type="scientific">Hibiscus sabdariffa</name>
    <name type="common">roselle</name>
    <dbReference type="NCBI Taxonomy" id="183260"/>
    <lineage>
        <taxon>Eukaryota</taxon>
        <taxon>Viridiplantae</taxon>
        <taxon>Streptophyta</taxon>
        <taxon>Embryophyta</taxon>
        <taxon>Tracheophyta</taxon>
        <taxon>Spermatophyta</taxon>
        <taxon>Magnoliopsida</taxon>
        <taxon>eudicotyledons</taxon>
        <taxon>Gunneridae</taxon>
        <taxon>Pentapetalae</taxon>
        <taxon>rosids</taxon>
        <taxon>malvids</taxon>
        <taxon>Malvales</taxon>
        <taxon>Malvaceae</taxon>
        <taxon>Malvoideae</taxon>
        <taxon>Hibiscus</taxon>
    </lineage>
</organism>
<evidence type="ECO:0000313" key="2">
    <source>
        <dbReference type="EMBL" id="KAK9016332.1"/>
    </source>
</evidence>
<protein>
    <submittedName>
        <fullName evidence="2">Uncharacterized protein</fullName>
    </submittedName>
</protein>
<dbReference type="EMBL" id="JBBPBN010000020">
    <property type="protein sequence ID" value="KAK9016332.1"/>
    <property type="molecule type" value="Genomic_DNA"/>
</dbReference>
<gene>
    <name evidence="2" type="ORF">V6N11_078834</name>
</gene>
<feature type="compositionally biased region" description="Polar residues" evidence="1">
    <location>
        <begin position="1"/>
        <end position="10"/>
    </location>
</feature>
<dbReference type="Proteomes" id="UP001396334">
    <property type="component" value="Unassembled WGS sequence"/>
</dbReference>
<evidence type="ECO:0000313" key="3">
    <source>
        <dbReference type="Proteomes" id="UP001396334"/>
    </source>
</evidence>
<evidence type="ECO:0000256" key="1">
    <source>
        <dbReference type="SAM" id="MobiDB-lite"/>
    </source>
</evidence>
<feature type="region of interest" description="Disordered" evidence="1">
    <location>
        <begin position="1"/>
        <end position="60"/>
    </location>
</feature>
<proteinExistence type="predicted"/>
<accession>A0ABR2RTN2</accession>
<reference evidence="2 3" key="1">
    <citation type="journal article" date="2024" name="G3 (Bethesda)">
        <title>Genome assembly of Hibiscus sabdariffa L. provides insights into metabolisms of medicinal natural products.</title>
        <authorList>
            <person name="Kim T."/>
        </authorList>
    </citation>
    <scope>NUCLEOTIDE SEQUENCE [LARGE SCALE GENOMIC DNA]</scope>
    <source>
        <strain evidence="2">TK-2024</strain>
        <tissue evidence="2">Old leaves</tissue>
    </source>
</reference>